<evidence type="ECO:0000313" key="8">
    <source>
        <dbReference type="EMBL" id="CAF1115505.1"/>
    </source>
</evidence>
<protein>
    <submittedName>
        <fullName evidence="8">Uncharacterized protein</fullName>
    </submittedName>
</protein>
<dbReference type="Pfam" id="PF13923">
    <property type="entry name" value="zf-C3HC4_2"/>
    <property type="match status" value="1"/>
</dbReference>
<keyword evidence="2 4" id="KW-0863">Zinc-finger</keyword>
<dbReference type="AlphaFoldDB" id="A0A814Q6S3"/>
<reference evidence="8" key="1">
    <citation type="submission" date="2021-02" db="EMBL/GenBank/DDBJ databases">
        <authorList>
            <person name="Nowell W R."/>
        </authorList>
    </citation>
    <scope>NUCLEOTIDE SEQUENCE</scope>
</reference>
<proteinExistence type="predicted"/>
<evidence type="ECO:0000313" key="9">
    <source>
        <dbReference type="Proteomes" id="UP000663828"/>
    </source>
</evidence>
<dbReference type="InterPro" id="IPR013083">
    <property type="entry name" value="Znf_RING/FYVE/PHD"/>
</dbReference>
<dbReference type="Proteomes" id="UP000663852">
    <property type="component" value="Unassembled WGS sequence"/>
</dbReference>
<evidence type="ECO:0000259" key="5">
    <source>
        <dbReference type="PROSITE" id="PS50089"/>
    </source>
</evidence>
<dbReference type="PANTHER" id="PTHR25462">
    <property type="entry name" value="BONUS, ISOFORM C-RELATED"/>
    <property type="match status" value="1"/>
</dbReference>
<dbReference type="PROSITE" id="PS50089">
    <property type="entry name" value="ZF_RING_2"/>
    <property type="match status" value="1"/>
</dbReference>
<dbReference type="SUPFAM" id="SSF57845">
    <property type="entry name" value="B-box zinc-binding domain"/>
    <property type="match status" value="1"/>
</dbReference>
<evidence type="ECO:0000256" key="4">
    <source>
        <dbReference type="PROSITE-ProRule" id="PRU00024"/>
    </source>
</evidence>
<dbReference type="Gene3D" id="3.30.160.60">
    <property type="entry name" value="Classic Zinc Finger"/>
    <property type="match status" value="1"/>
</dbReference>
<evidence type="ECO:0000313" key="7">
    <source>
        <dbReference type="EMBL" id="CAF1064373.1"/>
    </source>
</evidence>
<dbReference type="PROSITE" id="PS00518">
    <property type="entry name" value="ZF_RING_1"/>
    <property type="match status" value="1"/>
</dbReference>
<organism evidence="8 9">
    <name type="scientific">Adineta ricciae</name>
    <name type="common">Rotifer</name>
    <dbReference type="NCBI Taxonomy" id="249248"/>
    <lineage>
        <taxon>Eukaryota</taxon>
        <taxon>Metazoa</taxon>
        <taxon>Spiralia</taxon>
        <taxon>Gnathifera</taxon>
        <taxon>Rotifera</taxon>
        <taxon>Eurotatoria</taxon>
        <taxon>Bdelloidea</taxon>
        <taxon>Adinetida</taxon>
        <taxon>Adinetidae</taxon>
        <taxon>Adineta</taxon>
    </lineage>
</organism>
<dbReference type="Pfam" id="PF00643">
    <property type="entry name" value="zf-B_box"/>
    <property type="match status" value="2"/>
</dbReference>
<dbReference type="SUPFAM" id="SSF57850">
    <property type="entry name" value="RING/U-box"/>
    <property type="match status" value="1"/>
</dbReference>
<dbReference type="InterPro" id="IPR017907">
    <property type="entry name" value="Znf_RING_CS"/>
</dbReference>
<keyword evidence="1" id="KW-0479">Metal-binding</keyword>
<keyword evidence="9" id="KW-1185">Reference proteome</keyword>
<evidence type="ECO:0000256" key="3">
    <source>
        <dbReference type="ARBA" id="ARBA00022833"/>
    </source>
</evidence>
<keyword evidence="3" id="KW-0862">Zinc</keyword>
<dbReference type="GO" id="GO:0008270">
    <property type="term" value="F:zinc ion binding"/>
    <property type="evidence" value="ECO:0007669"/>
    <property type="project" value="UniProtKB-KW"/>
</dbReference>
<gene>
    <name evidence="7" type="ORF">EDS130_LOCUS18094</name>
    <name evidence="8" type="ORF">XAT740_LOCUS19094</name>
</gene>
<dbReference type="EMBL" id="CAJNOJ010000083">
    <property type="protein sequence ID" value="CAF1064373.1"/>
    <property type="molecule type" value="Genomic_DNA"/>
</dbReference>
<evidence type="ECO:0000259" key="6">
    <source>
        <dbReference type="PROSITE" id="PS50119"/>
    </source>
</evidence>
<dbReference type="Proteomes" id="UP000663828">
    <property type="component" value="Unassembled WGS sequence"/>
</dbReference>
<dbReference type="InterPro" id="IPR001841">
    <property type="entry name" value="Znf_RING"/>
</dbReference>
<comment type="caution">
    <text evidence="8">The sequence shown here is derived from an EMBL/GenBank/DDBJ whole genome shotgun (WGS) entry which is preliminary data.</text>
</comment>
<dbReference type="PANTHER" id="PTHR25462:SF296">
    <property type="entry name" value="MEIOTIC P26, ISOFORM F"/>
    <property type="match status" value="1"/>
</dbReference>
<dbReference type="Gene3D" id="4.10.830.40">
    <property type="match status" value="1"/>
</dbReference>
<dbReference type="PROSITE" id="PS50119">
    <property type="entry name" value="ZF_BBOX"/>
    <property type="match status" value="2"/>
</dbReference>
<dbReference type="SMART" id="SM00336">
    <property type="entry name" value="BBOX"/>
    <property type="match status" value="2"/>
</dbReference>
<accession>A0A814Q6S3</accession>
<evidence type="ECO:0000256" key="2">
    <source>
        <dbReference type="ARBA" id="ARBA00022771"/>
    </source>
</evidence>
<name>A0A814Q6S3_ADIRI</name>
<dbReference type="SMART" id="SM00184">
    <property type="entry name" value="RING"/>
    <property type="match status" value="1"/>
</dbReference>
<dbReference type="Gene3D" id="3.30.40.10">
    <property type="entry name" value="Zinc/RING finger domain, C3HC4 (zinc finger)"/>
    <property type="match status" value="1"/>
</dbReference>
<feature type="domain" description="B box-type" evidence="6">
    <location>
        <begin position="141"/>
        <end position="182"/>
    </location>
</feature>
<feature type="domain" description="RING-type" evidence="5">
    <location>
        <begin position="18"/>
        <end position="55"/>
    </location>
</feature>
<feature type="domain" description="B box-type" evidence="6">
    <location>
        <begin position="92"/>
        <end position="138"/>
    </location>
</feature>
<dbReference type="InterPro" id="IPR047153">
    <property type="entry name" value="TRIM45/56/19-like"/>
</dbReference>
<dbReference type="OrthoDB" id="342730at2759"/>
<dbReference type="InterPro" id="IPR000315">
    <property type="entry name" value="Znf_B-box"/>
</dbReference>
<evidence type="ECO:0000256" key="1">
    <source>
        <dbReference type="ARBA" id="ARBA00022723"/>
    </source>
</evidence>
<sequence length="519" mass="59851">MEIPIMTNTDQFQELITCVICHERYKDPRILPCSHTFCYKCIQKSMQDGKFTCPLQDEQIIEQNDIDNLPTNRTAKEMVDFVLHINPSLDKKAYLPCENCNELQAWNWCEKCGTNLCETCTQSVHMIKIFQSHVIVPLASKVLSFCSEHSEEKFKYWCTQCNILVCRDCLLFKHKDHAFLPTKDAADEVTANFEKLMQEVNGMKRNLTQFSTTMKNAIERQREVARHEMQETAHLFANLQRLLEERKCALIKEIEDRQVETMKILAQQQMKVDEHLKLTTVQEFCIRKMLDSSDPIPILKFKSTLAQNYNEFSDQYHKIDEGCIIQRHMFKRDDKDLEHLADMILSLGNIKSKSYVVKKDGVTVKTIPLDLSKISDNRTDVISKEQNIARGYKLLLKQPMKLRSIRVHSDHIGQLVGFIVDENNNLVQKGVINSVNSTMKWVTIPVECELKNNYGVLVLPPSNNGSYTYKNGDNQFRKVNENCSVKSRLCSVANQLILGSALTVINNTHSISMIIDVEE</sequence>
<dbReference type="EMBL" id="CAJNOR010001294">
    <property type="protein sequence ID" value="CAF1115505.1"/>
    <property type="molecule type" value="Genomic_DNA"/>
</dbReference>